<dbReference type="EMBL" id="JBHTEY010000004">
    <property type="protein sequence ID" value="MFC7612662.1"/>
    <property type="molecule type" value="Genomic_DNA"/>
</dbReference>
<evidence type="ECO:0000256" key="1">
    <source>
        <dbReference type="SAM" id="MobiDB-lite"/>
    </source>
</evidence>
<evidence type="ECO:0000313" key="3">
    <source>
        <dbReference type="EMBL" id="MFC7612662.1"/>
    </source>
</evidence>
<gene>
    <name evidence="3" type="ORF">ACFQV2_02335</name>
</gene>
<dbReference type="InterPro" id="IPR041664">
    <property type="entry name" value="AAA_16"/>
</dbReference>
<feature type="compositionally biased region" description="Low complexity" evidence="1">
    <location>
        <begin position="286"/>
        <end position="303"/>
    </location>
</feature>
<accession>A0ABW2THX9</accession>
<name>A0ABW2THX9_9PSEU</name>
<feature type="compositionally biased region" description="Basic residues" evidence="1">
    <location>
        <begin position="245"/>
        <end position="254"/>
    </location>
</feature>
<feature type="domain" description="Orc1-like AAA ATPase" evidence="2">
    <location>
        <begin position="32"/>
        <end position="152"/>
    </location>
</feature>
<dbReference type="InterPro" id="IPR027417">
    <property type="entry name" value="P-loop_NTPase"/>
</dbReference>
<feature type="compositionally biased region" description="Low complexity" evidence="1">
    <location>
        <begin position="503"/>
        <end position="521"/>
    </location>
</feature>
<dbReference type="Proteomes" id="UP001596512">
    <property type="component" value="Unassembled WGS sequence"/>
</dbReference>
<comment type="caution">
    <text evidence="3">The sequence shown here is derived from an EMBL/GenBank/DDBJ whole genome shotgun (WGS) entry which is preliminary data.</text>
</comment>
<reference evidence="4" key="1">
    <citation type="journal article" date="2019" name="Int. J. Syst. Evol. Microbiol.">
        <title>The Global Catalogue of Microorganisms (GCM) 10K type strain sequencing project: providing services to taxonomists for standard genome sequencing and annotation.</title>
        <authorList>
            <consortium name="The Broad Institute Genomics Platform"/>
            <consortium name="The Broad Institute Genome Sequencing Center for Infectious Disease"/>
            <person name="Wu L."/>
            <person name="Ma J."/>
        </authorList>
    </citation>
    <scope>NUCLEOTIDE SEQUENCE [LARGE SCALE GENOMIC DNA]</scope>
    <source>
        <strain evidence="4">JCM 17695</strain>
    </source>
</reference>
<sequence length="521" mass="54870">MRIDTHVHLPAEAARPATQVEQITGAEVDAVFTGRDGQVARLLAVLDPAAAGAAVVVSAGMGGVGKTALARHCAAHAAQAGWFPGGVFVVDMLGYSPTPVPAEAVCSPLLRRLGLAGEQIPPEAADAHAAYHQVLAHLAAEGRRVLLVVDNVSTSAQAKPLLPTPGSGHVVVVTTRDTLALPAMSVPLDVLDEPESVDLLARALHAITPHDRRLAENPEGARELARACGVAAGAAGGRAAAGRRTPPRPHRTRRATPGGARGRRVRPRRAGCGRGPGPVLATPLRPASGAGEDAAAAVPGPGTRRVHRHRRRPHGPTPATTRVQLRGLRHAHLLRPAGPDRWSLHDLVRAHTSTHTPPSLHPTDLDAAQTRLLNHYTHTTYQADAHLAALPGQAVPPRFTGREDALRWLDAERANLIATVTHAATTGHHPHTAHLGSALGRYLEWRRHLADWVTVATHAYTSATHLTPITKPSPPTTSVTPCRRCGGSTRRSPPTNRPAPCSRRQATATARGWRGTTSASP</sequence>
<feature type="compositionally biased region" description="Low complexity" evidence="1">
    <location>
        <begin position="235"/>
        <end position="244"/>
    </location>
</feature>
<dbReference type="PANTHER" id="PTHR47691">
    <property type="entry name" value="REGULATOR-RELATED"/>
    <property type="match status" value="1"/>
</dbReference>
<evidence type="ECO:0000259" key="2">
    <source>
        <dbReference type="Pfam" id="PF13191"/>
    </source>
</evidence>
<feature type="region of interest" description="Disordered" evidence="1">
    <location>
        <begin position="235"/>
        <end position="320"/>
    </location>
</feature>
<dbReference type="SUPFAM" id="SSF52540">
    <property type="entry name" value="P-loop containing nucleoside triphosphate hydrolases"/>
    <property type="match status" value="1"/>
</dbReference>
<dbReference type="Pfam" id="PF13191">
    <property type="entry name" value="AAA_16"/>
    <property type="match status" value="1"/>
</dbReference>
<evidence type="ECO:0000313" key="4">
    <source>
        <dbReference type="Proteomes" id="UP001596512"/>
    </source>
</evidence>
<organism evidence="3 4">
    <name type="scientific">Actinokineospora soli</name>
    <dbReference type="NCBI Taxonomy" id="1048753"/>
    <lineage>
        <taxon>Bacteria</taxon>
        <taxon>Bacillati</taxon>
        <taxon>Actinomycetota</taxon>
        <taxon>Actinomycetes</taxon>
        <taxon>Pseudonocardiales</taxon>
        <taxon>Pseudonocardiaceae</taxon>
        <taxon>Actinokineospora</taxon>
    </lineage>
</organism>
<feature type="compositionally biased region" description="Basic residues" evidence="1">
    <location>
        <begin position="261"/>
        <end position="271"/>
    </location>
</feature>
<feature type="region of interest" description="Disordered" evidence="1">
    <location>
        <begin position="467"/>
        <end position="521"/>
    </location>
</feature>
<protein>
    <submittedName>
        <fullName evidence="3">AAA family ATPase</fullName>
    </submittedName>
</protein>
<proteinExistence type="predicted"/>
<feature type="compositionally biased region" description="Basic residues" evidence="1">
    <location>
        <begin position="304"/>
        <end position="314"/>
    </location>
</feature>
<keyword evidence="4" id="KW-1185">Reference proteome</keyword>
<dbReference type="PANTHER" id="PTHR47691:SF3">
    <property type="entry name" value="HTH-TYPE TRANSCRIPTIONAL REGULATOR RV0890C-RELATED"/>
    <property type="match status" value="1"/>
</dbReference>
<dbReference type="Gene3D" id="3.40.50.300">
    <property type="entry name" value="P-loop containing nucleotide triphosphate hydrolases"/>
    <property type="match status" value="1"/>
</dbReference>